<feature type="transmembrane region" description="Helical" evidence="1">
    <location>
        <begin position="131"/>
        <end position="160"/>
    </location>
</feature>
<dbReference type="AlphaFoldDB" id="A0AAV2M7F8"/>
<keyword evidence="4" id="KW-1185">Reference proteome</keyword>
<dbReference type="Proteomes" id="UP001497482">
    <property type="component" value="Chromosome 6"/>
</dbReference>
<keyword evidence="1" id="KW-0472">Membrane</keyword>
<evidence type="ECO:0000313" key="2">
    <source>
        <dbReference type="EMBL" id="CAL1602790.1"/>
    </source>
</evidence>
<reference evidence="3 4" key="1">
    <citation type="submission" date="2024-04" db="EMBL/GenBank/DDBJ databases">
        <authorList>
            <person name="Waldvogel A.-M."/>
            <person name="Schoenle A."/>
        </authorList>
    </citation>
    <scope>NUCLEOTIDE SEQUENCE [LARGE SCALE GENOMIC DNA]</scope>
</reference>
<accession>A0AAV2M7F8</accession>
<dbReference type="Proteomes" id="UP001497482">
    <property type="component" value="Chromosome 4"/>
</dbReference>
<sequence length="173" mass="18052">MGMFGNGYGVVEGGMGCGERVVDNRGGRVVGGVCDVCWGGVCVGWCEGGCCVYGCVCWVLGVCVVDLVGVVWGVVGGFCCVLWWCVGFVVCELCCGVCFGCCGCVLCVGVVVCGVVFVLFVLVVWWCFGGVVWVCGFVWCWYCVFFVVVLGGVWGVVFVGGGLDWVGGDKGVV</sequence>
<evidence type="ECO:0000313" key="3">
    <source>
        <dbReference type="EMBL" id="CAL1609214.1"/>
    </source>
</evidence>
<dbReference type="EMBL" id="OZ035826">
    <property type="protein sequence ID" value="CAL1602790.1"/>
    <property type="molecule type" value="Genomic_DNA"/>
</dbReference>
<feature type="transmembrane region" description="Helical" evidence="1">
    <location>
        <begin position="70"/>
        <end position="90"/>
    </location>
</feature>
<evidence type="ECO:0000256" key="1">
    <source>
        <dbReference type="SAM" id="Phobius"/>
    </source>
</evidence>
<protein>
    <submittedName>
        <fullName evidence="3">Uncharacterized protein</fullName>
    </submittedName>
</protein>
<gene>
    <name evidence="2" type="ORF">KC01_LOCUS30533</name>
    <name evidence="3" type="ORF">KC01_LOCUS36002</name>
</gene>
<name>A0AAV2M7F8_KNICA</name>
<evidence type="ECO:0000313" key="4">
    <source>
        <dbReference type="Proteomes" id="UP001497482"/>
    </source>
</evidence>
<organism evidence="3 4">
    <name type="scientific">Knipowitschia caucasica</name>
    <name type="common">Caucasian dwarf goby</name>
    <name type="synonym">Pomatoschistus caucasicus</name>
    <dbReference type="NCBI Taxonomy" id="637954"/>
    <lineage>
        <taxon>Eukaryota</taxon>
        <taxon>Metazoa</taxon>
        <taxon>Chordata</taxon>
        <taxon>Craniata</taxon>
        <taxon>Vertebrata</taxon>
        <taxon>Euteleostomi</taxon>
        <taxon>Actinopterygii</taxon>
        <taxon>Neopterygii</taxon>
        <taxon>Teleostei</taxon>
        <taxon>Neoteleostei</taxon>
        <taxon>Acanthomorphata</taxon>
        <taxon>Gobiaria</taxon>
        <taxon>Gobiiformes</taxon>
        <taxon>Gobioidei</taxon>
        <taxon>Gobiidae</taxon>
        <taxon>Gobiinae</taxon>
        <taxon>Knipowitschia</taxon>
    </lineage>
</organism>
<keyword evidence="1" id="KW-0812">Transmembrane</keyword>
<dbReference type="EMBL" id="OZ035828">
    <property type="protein sequence ID" value="CAL1609214.1"/>
    <property type="molecule type" value="Genomic_DNA"/>
</dbReference>
<proteinExistence type="predicted"/>
<keyword evidence="1" id="KW-1133">Transmembrane helix</keyword>
<feature type="transmembrane region" description="Helical" evidence="1">
    <location>
        <begin position="97"/>
        <end position="125"/>
    </location>
</feature>